<dbReference type="PANTHER" id="PTHR46843:SF1">
    <property type="entry name" value="BTB_POZ DOMAIN-CONTAINING PROTEIN 16"/>
    <property type="match status" value="1"/>
</dbReference>
<evidence type="ECO:0000313" key="4">
    <source>
        <dbReference type="Proteomes" id="UP000515131"/>
    </source>
</evidence>
<keyword evidence="4" id="KW-1185">Reference proteome</keyword>
<dbReference type="SUPFAM" id="SSF54695">
    <property type="entry name" value="POZ domain"/>
    <property type="match status" value="1"/>
</dbReference>
<evidence type="ECO:0000313" key="5">
    <source>
        <dbReference type="RefSeq" id="XP_025774099.1"/>
    </source>
</evidence>
<dbReference type="InterPro" id="IPR042833">
    <property type="entry name" value="BTBD16"/>
</dbReference>
<dbReference type="PANTHER" id="PTHR46843">
    <property type="entry name" value="BTB/POZ DOMAIN-CONTAINING PROTEIN 16"/>
    <property type="match status" value="1"/>
</dbReference>
<proteinExistence type="predicted"/>
<protein>
    <recommendedName>
        <fullName evidence="1">BTB/POZ domain-containing protein 16</fullName>
    </recommendedName>
</protein>
<feature type="domain" description="BTBDG BTB/POZ" evidence="3">
    <location>
        <begin position="82"/>
        <end position="203"/>
    </location>
</feature>
<accession>A0A6P6HEA0</accession>
<dbReference type="CDD" id="cd18492">
    <property type="entry name" value="BACK_BTBD16"/>
    <property type="match status" value="1"/>
</dbReference>
<name>A0A6P6HEA0_PUMCO</name>
<evidence type="ECO:0000259" key="3">
    <source>
        <dbReference type="Pfam" id="PF23998"/>
    </source>
</evidence>
<dbReference type="InterPro" id="IPR011333">
    <property type="entry name" value="SKP1/BTB/POZ_sf"/>
</dbReference>
<dbReference type="InterPro" id="IPR056426">
    <property type="entry name" value="BTB_BTBDG"/>
</dbReference>
<dbReference type="CTD" id="118663"/>
<dbReference type="Gene3D" id="3.30.710.10">
    <property type="entry name" value="Potassium Channel Kv1.1, Chain A"/>
    <property type="match status" value="1"/>
</dbReference>
<dbReference type="Proteomes" id="UP000515131">
    <property type="component" value="Unplaced"/>
</dbReference>
<dbReference type="GeneID" id="112854763"/>
<dbReference type="InterPro" id="IPR048859">
    <property type="entry name" value="BTBD16_C"/>
</dbReference>
<dbReference type="RefSeq" id="XP_025774099.1">
    <property type="nucleotide sequence ID" value="XM_025918314.1"/>
</dbReference>
<gene>
    <name evidence="5" type="primary">BTBD16</name>
</gene>
<feature type="domain" description="BTB/POZ" evidence="2">
    <location>
        <begin position="390"/>
        <end position="489"/>
    </location>
</feature>
<dbReference type="Pfam" id="PF23998">
    <property type="entry name" value="BTB_BTBDG"/>
    <property type="match status" value="1"/>
</dbReference>
<evidence type="ECO:0000256" key="1">
    <source>
        <dbReference type="ARBA" id="ARBA00016271"/>
    </source>
</evidence>
<dbReference type="Pfam" id="PF21059">
    <property type="entry name" value="BTBD16_C"/>
    <property type="match status" value="1"/>
</dbReference>
<sequence>MKMLNPQRRARLERRMVGSTNRWRFPSKPFSGDLLGLSQRCKALSVDLDEALKNPDRLCVSQIQKIFSETSKNKPVQSREADVILECLGSRWELHQPQLFQSKTLSKLYLMALAQSTKRPTKELESLLRAQLPGKIKERPPTKKMIISLKINDPVVTKVGFAMALKSLYLSQVEMNVNDVLAVLASAHVLQISSLFQRCVAVMMKGLTPSTVKSFYLAGCKYKEEQLTTACEKWLEMNLVPLVGTQIHLRKIPQELLHRVLRSPRLFTFNEFHLLKTLLLWVFLQLNPKVQTVPVQETVLAFFTSFSRKCSFLDQDTGQSLVPLFLCLRLHGIIKERRPLQVTCSVVGEETPGLCARPGFLSLLRWAWGKASLESGGDMAHVKDLTTQAVRFGLLFNQEYTTHSEVIAIYGFFFEIKGVRHDTTSYSFYMQRVRHSDVVCEHGPVSLRAERLVKYEIRAQTLVDGQWQEFRTNQITQKFGFSKPSCKSHALKIHTVGLPIYASFSFIFPMS</sequence>
<dbReference type="KEGG" id="pcoo:112854763"/>
<organism evidence="4 5">
    <name type="scientific">Puma concolor</name>
    <name type="common">Mountain lion</name>
    <name type="synonym">Felis concolor</name>
    <dbReference type="NCBI Taxonomy" id="9696"/>
    <lineage>
        <taxon>Eukaryota</taxon>
        <taxon>Metazoa</taxon>
        <taxon>Chordata</taxon>
        <taxon>Craniata</taxon>
        <taxon>Vertebrata</taxon>
        <taxon>Euteleostomi</taxon>
        <taxon>Mammalia</taxon>
        <taxon>Eutheria</taxon>
        <taxon>Laurasiatheria</taxon>
        <taxon>Carnivora</taxon>
        <taxon>Feliformia</taxon>
        <taxon>Felidae</taxon>
        <taxon>Felinae</taxon>
        <taxon>Puma</taxon>
    </lineage>
</organism>
<dbReference type="AlphaFoldDB" id="A0A6P6HEA0"/>
<evidence type="ECO:0000259" key="2">
    <source>
        <dbReference type="Pfam" id="PF21059"/>
    </source>
</evidence>
<reference evidence="5" key="1">
    <citation type="submission" date="2025-08" db="UniProtKB">
        <authorList>
            <consortium name="RefSeq"/>
        </authorList>
    </citation>
    <scope>IDENTIFICATION</scope>
    <source>
        <tissue evidence="5">Blood</tissue>
    </source>
</reference>